<keyword evidence="10 11" id="KW-0238">DNA-binding</keyword>
<evidence type="ECO:0000256" key="7">
    <source>
        <dbReference type="ARBA" id="ARBA00022759"/>
    </source>
</evidence>
<dbReference type="InterPro" id="IPR004473">
    <property type="entry name" value="Restrct_endonuc_typeI_HsdR"/>
</dbReference>
<dbReference type="EC" id="3.1.21.3" evidence="11"/>
<dbReference type="InterPro" id="IPR040980">
    <property type="entry name" value="SWI2_SNF2"/>
</dbReference>
<comment type="subunit">
    <text evidence="3 11">The type I restriction/modification system is composed of three polypeptides R, M and S.</text>
</comment>
<dbReference type="SMART" id="SM00487">
    <property type="entry name" value="DEXDc"/>
    <property type="match status" value="1"/>
</dbReference>
<dbReference type="InterPro" id="IPR027417">
    <property type="entry name" value="P-loop_NTPase"/>
</dbReference>
<feature type="domain" description="Helicase ATP-binding" evidence="13">
    <location>
        <begin position="254"/>
        <end position="402"/>
    </location>
</feature>
<name>B1BVS0_CLOPF</name>
<evidence type="ECO:0000256" key="6">
    <source>
        <dbReference type="ARBA" id="ARBA00022747"/>
    </source>
</evidence>
<evidence type="ECO:0000259" key="13">
    <source>
        <dbReference type="PROSITE" id="PS51192"/>
    </source>
</evidence>
<organism evidence="14 15">
    <name type="scientific">Clostridium perfringens E str. JGS1987</name>
    <dbReference type="NCBI Taxonomy" id="451755"/>
    <lineage>
        <taxon>Bacteria</taxon>
        <taxon>Bacillati</taxon>
        <taxon>Bacillota</taxon>
        <taxon>Clostridia</taxon>
        <taxon>Eubacteriales</taxon>
        <taxon>Clostridiaceae</taxon>
        <taxon>Clostridium</taxon>
    </lineage>
</organism>
<dbReference type="PANTHER" id="PTHR30195:SF16">
    <property type="entry name" value="TYPE I RESTRICTION ENZYME ENDONUCLEASE SUBUNIT"/>
    <property type="match status" value="1"/>
</dbReference>
<dbReference type="SUPFAM" id="SSF52540">
    <property type="entry name" value="P-loop containing nucleoside triphosphate hydrolases"/>
    <property type="match status" value="2"/>
</dbReference>
<dbReference type="EMBL" id="ABDW01000027">
    <property type="protein sequence ID" value="EDT14203.1"/>
    <property type="molecule type" value="Genomic_DNA"/>
</dbReference>
<accession>B1BVS0</accession>
<dbReference type="CDD" id="cd18800">
    <property type="entry name" value="SF2_C_EcoR124I-like"/>
    <property type="match status" value="1"/>
</dbReference>
<evidence type="ECO:0000256" key="10">
    <source>
        <dbReference type="ARBA" id="ARBA00023125"/>
    </source>
</evidence>
<dbReference type="CDD" id="cd18030">
    <property type="entry name" value="DEXHc_RE_I_HsdR"/>
    <property type="match status" value="1"/>
</dbReference>
<dbReference type="GO" id="GO:0005524">
    <property type="term" value="F:ATP binding"/>
    <property type="evidence" value="ECO:0007669"/>
    <property type="project" value="UniProtKB-KW"/>
</dbReference>
<evidence type="ECO:0000256" key="8">
    <source>
        <dbReference type="ARBA" id="ARBA00022801"/>
    </source>
</evidence>
<proteinExistence type="inferred from homology"/>
<dbReference type="PROSITE" id="PS51192">
    <property type="entry name" value="HELICASE_ATP_BIND_1"/>
    <property type="match status" value="1"/>
</dbReference>
<dbReference type="Gene3D" id="3.40.50.300">
    <property type="entry name" value="P-loop containing nucleotide triphosphate hydrolases"/>
    <property type="match status" value="2"/>
</dbReference>
<gene>
    <name evidence="14" type="ORF">AC3_A0653</name>
</gene>
<comment type="similarity">
    <text evidence="2 11">Belongs to the HsdR family.</text>
</comment>
<dbReference type="InterPro" id="IPR022625">
    <property type="entry name" value="TypeI_RM_Rsu_C"/>
</dbReference>
<dbReference type="Pfam" id="PF18766">
    <property type="entry name" value="SWI2_SNF2"/>
    <property type="match status" value="1"/>
</dbReference>
<dbReference type="Pfam" id="PF04313">
    <property type="entry name" value="HSDR_N"/>
    <property type="match status" value="1"/>
</dbReference>
<dbReference type="InterPro" id="IPR014001">
    <property type="entry name" value="Helicase_ATP-bd"/>
</dbReference>
<dbReference type="Pfam" id="PF12008">
    <property type="entry name" value="EcoR124_C"/>
    <property type="match status" value="1"/>
</dbReference>
<dbReference type="InterPro" id="IPR007409">
    <property type="entry name" value="Restrct_endonuc_type1_HsdR_N"/>
</dbReference>
<reference evidence="14 15" key="1">
    <citation type="submission" date="2007-07" db="EMBL/GenBank/DDBJ databases">
        <title>Annotation of Clostridium perfringens E str. JGS1987.</title>
        <authorList>
            <person name="Paulsen I."/>
            <person name="Sebastian Y."/>
        </authorList>
    </citation>
    <scope>NUCLEOTIDE SEQUENCE [LARGE SCALE GENOMIC DNA]</scope>
    <source>
        <strain evidence="15">E str. JGS1987</strain>
    </source>
</reference>
<evidence type="ECO:0000256" key="1">
    <source>
        <dbReference type="ARBA" id="ARBA00000851"/>
    </source>
</evidence>
<evidence type="ECO:0000313" key="15">
    <source>
        <dbReference type="Proteomes" id="UP000005337"/>
    </source>
</evidence>
<keyword evidence="9 11" id="KW-0067">ATP-binding</keyword>
<dbReference type="InterPro" id="IPR055180">
    <property type="entry name" value="HsdR_RecA-like_helicase_dom_2"/>
</dbReference>
<dbReference type="GO" id="GO:0003677">
    <property type="term" value="F:DNA binding"/>
    <property type="evidence" value="ECO:0007669"/>
    <property type="project" value="UniProtKB-KW"/>
</dbReference>
<evidence type="ECO:0000256" key="4">
    <source>
        <dbReference type="ARBA" id="ARBA00022722"/>
    </source>
</evidence>
<evidence type="ECO:0000256" key="11">
    <source>
        <dbReference type="RuleBase" id="RU364115"/>
    </source>
</evidence>
<dbReference type="Pfam" id="PF22679">
    <property type="entry name" value="T1R_D3-like"/>
    <property type="match status" value="1"/>
</dbReference>
<evidence type="ECO:0000256" key="12">
    <source>
        <dbReference type="SAM" id="Coils"/>
    </source>
</evidence>
<keyword evidence="5 11" id="KW-0547">Nucleotide-binding</keyword>
<dbReference type="Gene3D" id="3.90.1570.50">
    <property type="match status" value="1"/>
</dbReference>
<keyword evidence="7" id="KW-0255">Endonuclease</keyword>
<dbReference type="InterPro" id="IPR051268">
    <property type="entry name" value="Type-I_R_enzyme_R_subunit"/>
</dbReference>
<dbReference type="RefSeq" id="WP_003465056.1">
    <property type="nucleotide sequence ID" value="NZ_ABDW01000027.1"/>
</dbReference>
<comment type="caution">
    <text evidence="14">The sequence shown here is derived from an EMBL/GenBank/DDBJ whole genome shotgun (WGS) entry which is preliminary data.</text>
</comment>
<evidence type="ECO:0000256" key="2">
    <source>
        <dbReference type="ARBA" id="ARBA00008598"/>
    </source>
</evidence>
<dbReference type="GO" id="GO:0009035">
    <property type="term" value="F:type I site-specific deoxyribonuclease activity"/>
    <property type="evidence" value="ECO:0007669"/>
    <property type="project" value="UniProtKB-EC"/>
</dbReference>
<evidence type="ECO:0000256" key="5">
    <source>
        <dbReference type="ARBA" id="ARBA00022741"/>
    </source>
</evidence>
<comment type="catalytic activity">
    <reaction evidence="1 11">
        <text>Endonucleolytic cleavage of DNA to give random double-stranded fragments with terminal 5'-phosphates, ATP is simultaneously hydrolyzed.</text>
        <dbReference type="EC" id="3.1.21.3"/>
    </reaction>
</comment>
<comment type="function">
    <text evidence="11">Subunit R is required for both nuclease and ATPase activities, but not for modification.</text>
</comment>
<evidence type="ECO:0000256" key="9">
    <source>
        <dbReference type="ARBA" id="ARBA00022840"/>
    </source>
</evidence>
<dbReference type="PANTHER" id="PTHR30195">
    <property type="entry name" value="TYPE I SITE-SPECIFIC DEOXYRIBONUCLEASE PROTEIN SUBUNIT M AND R"/>
    <property type="match status" value="1"/>
</dbReference>
<dbReference type="CDD" id="cd22332">
    <property type="entry name" value="HsdR_N"/>
    <property type="match status" value="1"/>
</dbReference>
<keyword evidence="8 11" id="KW-0378">Hydrolase</keyword>
<keyword evidence="4" id="KW-0540">Nuclease</keyword>
<dbReference type="NCBIfam" id="TIGR00348">
    <property type="entry name" value="hsdR"/>
    <property type="match status" value="1"/>
</dbReference>
<dbReference type="AlphaFoldDB" id="B1BVS0"/>
<dbReference type="GO" id="GO:0009307">
    <property type="term" value="P:DNA restriction-modification system"/>
    <property type="evidence" value="ECO:0007669"/>
    <property type="project" value="UniProtKB-KW"/>
</dbReference>
<keyword evidence="12" id="KW-0175">Coiled coil</keyword>
<sequence length="920" mass="108349">MTYQLENEFENLLLIQLENQGYEKVEIIDEEGLKNNFRTQLNNFNNSKLNGVPLTDKEFNRVFIYLEGKSIFNSAKILRDKYVLEREDGSKIYLDFFDSKNFNNNIFQVSNQITMKNKYKNRYDVTILINGLPIVQIELKRRGKDFGEAFKQIERYRRHSFKGLFRYVQCFVISNGVDTKYYANSDKEIKPAFTFFWSDEKNNRITNLKDFAESFLNRRMLNNIIGKYMIINESEKNLMVMRPYQIYAVEALINRAKETNNNGYIWHTTGSGKTLTSFKASQLLADEKDIKKVFFLIDRKDLDTQTVEEFNKFEKDCVDTTDNVRTLLKQIEDINKRLIVTTIQKLARLLKSNKYANKMDKYRNDKVVFIIDECHRSQFGEMHTVINKHFINAQYFGFTGTPRLLENKSQDGRTTADIFDKSLHSYLIKDAINDGNVLGFSVEYIKTIKDNFDDVNDEYIKAINKDEAFMNNIRIENIAKDIIKNHDKKTYGRKFCSLLTVQSIPMLVKYYDTFKYLEHDLKIAAVFSYDDNENLEGKSEHSRESLERIINDYNNMFKEENLDFSTDKSAEYFKSLSKKLKNAELDIVIVVNMFLTGFDSKPLNTLYVDRNLNYHGLLQAFSRTNRVLDSTKQHGNIVCYRNLKNETDEAIRVFSDSDNTDVVLMKSFDYYLNLFKEKLDRLYEIDPTIQSIDSMQDEVEKKEFVEAFRDLTSQLTKLKTFVDFEFTEENIGMSEQKYEDYKSKYFAIYDSVKAEGKEKTSILNDIDFCIELMHTDKINVHYILNLLRDIDFDSKKKTNSDVEKIKKLLENASDEDLRLKSELIREFLDKVIPNLTKDDSIDETFNNFIEFKREDEINNFSNDIEIDKVKMQEYVSEYEFSGRIDGSAIKDNLSGGLLKKKRLSDRIKTFILDHVKKFSF</sequence>
<dbReference type="Proteomes" id="UP000005337">
    <property type="component" value="Unassembled WGS sequence"/>
</dbReference>
<feature type="coiled-coil region" evidence="12">
    <location>
        <begin position="795"/>
        <end position="822"/>
    </location>
</feature>
<protein>
    <recommendedName>
        <fullName evidence="11">Type I restriction enzyme endonuclease subunit</fullName>
        <shortName evidence="11">R protein</shortName>
        <ecNumber evidence="11">3.1.21.3</ecNumber>
    </recommendedName>
    <alternativeName>
        <fullName evidence="11">Type-1 restriction enzyme R protein</fullName>
    </alternativeName>
</protein>
<evidence type="ECO:0000256" key="3">
    <source>
        <dbReference type="ARBA" id="ARBA00011296"/>
    </source>
</evidence>
<evidence type="ECO:0000313" key="14">
    <source>
        <dbReference type="EMBL" id="EDT14203.1"/>
    </source>
</evidence>
<keyword evidence="6 11" id="KW-0680">Restriction system</keyword>